<evidence type="ECO:0000256" key="3">
    <source>
        <dbReference type="ARBA" id="ARBA00022692"/>
    </source>
</evidence>
<evidence type="ECO:0000313" key="12">
    <source>
        <dbReference type="EnsemblMetazoa" id="CPIJ004209-PA"/>
    </source>
</evidence>
<comment type="similarity">
    <text evidence="2">Belongs to the PIEZO (TC 1.A.75) family.</text>
</comment>
<evidence type="ECO:0000313" key="13">
    <source>
        <dbReference type="Proteomes" id="UP000002320"/>
    </source>
</evidence>
<accession>B0WBY8</accession>
<dbReference type="InterPro" id="IPR056770">
    <property type="entry name" value="Piezo_THU9_anchor"/>
</dbReference>
<feature type="region of interest" description="Disordered" evidence="6">
    <location>
        <begin position="845"/>
        <end position="871"/>
    </location>
</feature>
<dbReference type="PANTHER" id="PTHR47049">
    <property type="entry name" value="PIEZO-TYPE MECHANOSENSITIVE ION CHANNEL HOMOLOG"/>
    <property type="match status" value="1"/>
</dbReference>
<keyword evidence="3 7" id="KW-0812">Transmembrane</keyword>
<dbReference type="Pfam" id="PF23188">
    <property type="entry name" value="THU_Piezo1"/>
    <property type="match status" value="1"/>
</dbReference>
<dbReference type="EnsemblMetazoa" id="CPIJ004209-RA">
    <property type="protein sequence ID" value="CPIJ004209-PA"/>
    <property type="gene ID" value="CPIJ004209"/>
</dbReference>
<dbReference type="OMA" id="EEYNDID"/>
<feature type="transmembrane region" description="Helical" evidence="7">
    <location>
        <begin position="458"/>
        <end position="478"/>
    </location>
</feature>
<sequence length="871" mass="99742">MPYLSRRCHSRLHQVSGLGAALAMMARKEHQGKEDSSRSFVPEILILAPSLERGLDEAVPYKFVSSETLDSKSTELIEGDKSPKDDVSEEDFASQEHSVIVEFLQAAWYAILSHTDFICYFLVFLNQVKSASLLSLPLPLMVTLWGTLTFPRPSKNFWVTLIAYTQTIVILKCVCQFDMLWWNQREIAPNQPFAPARIIGIEHKEGYATYDLALLLVLFCHRFILKSLGLWKSDFVDESEVSEGFYKLDTTDEKTKALIKAAQEVEKENLPEHEFPQTSPGDVRRQRRERMIRFLGSRSDSLHVPLAYKLPLNHRYAAANVLKTVDLEGRESLVIRQETTELSMVKVEEGTEQQQLDQQEPNGNGAAALVCVTHHAEEAGDYFPQIVKHSCLKYTDSVKAFFNQLLDRQSRKTADVYGYLFLCDFINFFVILFGFSAFGTQEGDGGVLSYFEENKVPMTFLLMLIIQFFLIVVDRALYLRKYMVGKILFQFFLIIGIHIWMFFVLPATTERSFNATNPPVYYYLIKCFYLLFSAYQIRCGYPARILGNFVTKGFTMINFTGFKLFMTIPFLFELRTLMDWIWTDTSMTLFDWLKMEDIFSNVYQLKCMRQLEEDLPAPRGQKKGSLVKYLMGGGMMLGIILLIWFPLALFAFSNAVGEPNLPYDVSVTLRIGPYEPVYVMSAQDSNIHGLNEDQWEQLLNNYSKSKTALTFLSNYESVDVAAVKLGANSTSIWNISPPDKERLLNDLNGTVTLTCRFRYTINRKSHSKENPGTVSEEQPYELRGDDPVRPALVQMLATDSNISVTLPYLMPKFLKVKNSGNVKPIHQLMDKLIFLYRSPETMIKWTRPKNEDGDDESDSMSTSSKSRKKND</sequence>
<evidence type="ECO:0000259" key="10">
    <source>
        <dbReference type="Pfam" id="PF24874"/>
    </source>
</evidence>
<comment type="subcellular location">
    <subcellularLocation>
        <location evidence="1">Membrane</location>
        <topology evidence="1">Multi-pass membrane protein</topology>
    </subcellularLocation>
</comment>
<dbReference type="Pfam" id="PF24874">
    <property type="entry name" value="Piezo_THU9_anchor"/>
    <property type="match status" value="1"/>
</dbReference>
<keyword evidence="13" id="KW-1185">Reference proteome</keyword>
<dbReference type="EMBL" id="DS231883">
    <property type="protein sequence ID" value="EDS43002.1"/>
    <property type="molecule type" value="Genomic_DNA"/>
</dbReference>
<dbReference type="AlphaFoldDB" id="B0WBY8"/>
<feature type="transmembrane region" description="Helical" evidence="7">
    <location>
        <begin position="520"/>
        <end position="537"/>
    </location>
</feature>
<keyword evidence="5 7" id="KW-0472">Membrane</keyword>
<evidence type="ECO:0000256" key="7">
    <source>
        <dbReference type="SAM" id="Phobius"/>
    </source>
</evidence>
<dbReference type="PANTHER" id="PTHR47049:SF2">
    <property type="entry name" value="PIEZO-TYPE MECHANOSENSITIVE ION CHANNEL HOMOLOG"/>
    <property type="match status" value="1"/>
</dbReference>
<feature type="domain" description="Piezo THU9 and anchor" evidence="10">
    <location>
        <begin position="415"/>
        <end position="651"/>
    </location>
</feature>
<dbReference type="KEGG" id="cqu:CpipJ_CPIJ004209"/>
<reference evidence="11" key="1">
    <citation type="submission" date="2007-03" db="EMBL/GenBank/DDBJ databases">
        <title>Annotation of Culex pipiens quinquefasciatus.</title>
        <authorList>
            <consortium name="The Broad Institute Genome Sequencing Platform"/>
            <person name="Atkinson P.W."/>
            <person name="Hemingway J."/>
            <person name="Christensen B.M."/>
            <person name="Higgs S."/>
            <person name="Kodira C."/>
            <person name="Hannick L."/>
            <person name="Megy K."/>
            <person name="O'Leary S."/>
            <person name="Pearson M."/>
            <person name="Haas B.J."/>
            <person name="Mauceli E."/>
            <person name="Wortman J.R."/>
            <person name="Lee N.H."/>
            <person name="Guigo R."/>
            <person name="Stanke M."/>
            <person name="Alvarado L."/>
            <person name="Amedeo P."/>
            <person name="Antoine C.H."/>
            <person name="Arensburger P."/>
            <person name="Bidwell S.L."/>
            <person name="Crawford M."/>
            <person name="Camaro F."/>
            <person name="Devon K."/>
            <person name="Engels R."/>
            <person name="Hammond M."/>
            <person name="Howarth C."/>
            <person name="Koehrsen M."/>
            <person name="Lawson D."/>
            <person name="Montgomery P."/>
            <person name="Nene V."/>
            <person name="Nusbaum C."/>
            <person name="Puiu D."/>
            <person name="Romero-Severson J."/>
            <person name="Severson D.W."/>
            <person name="Shumway M."/>
            <person name="Sisk P."/>
            <person name="Stolte C."/>
            <person name="Zeng Q."/>
            <person name="Eisenstadt E."/>
            <person name="Fraser-Liggett C."/>
            <person name="Strausberg R."/>
            <person name="Galagan J."/>
            <person name="Birren B."/>
            <person name="Collins F.H."/>
        </authorList>
    </citation>
    <scope>NUCLEOTIDE SEQUENCE [LARGE SCALE GENOMIC DNA]</scope>
    <source>
        <strain evidence="11">JHB</strain>
    </source>
</reference>
<feature type="transmembrane region" description="Helical" evidence="7">
    <location>
        <begin position="487"/>
        <end position="508"/>
    </location>
</feature>
<gene>
    <name evidence="12" type="primary">6036129</name>
    <name evidence="11" type="ORF">CpipJ_CPIJ004209</name>
</gene>
<dbReference type="VEuPathDB" id="VectorBase:CQUJHB000428"/>
<dbReference type="InterPro" id="IPR056768">
    <property type="entry name" value="THU_Piezo"/>
</dbReference>
<evidence type="ECO:0000259" key="9">
    <source>
        <dbReference type="Pfam" id="PF23188"/>
    </source>
</evidence>
<dbReference type="InterPro" id="IPR027272">
    <property type="entry name" value="Piezo"/>
</dbReference>
<feature type="transmembrane region" description="Helical" evidence="7">
    <location>
        <begin position="629"/>
        <end position="652"/>
    </location>
</feature>
<dbReference type="InParanoid" id="B0WBY8"/>
<feature type="transmembrane region" description="Helical" evidence="7">
    <location>
        <begin position="416"/>
        <end position="438"/>
    </location>
</feature>
<protein>
    <submittedName>
        <fullName evidence="11 12">Uncharacterized protein</fullName>
    </submittedName>
</protein>
<dbReference type="InterPro" id="IPR031334">
    <property type="entry name" value="Piezo_cap_dom"/>
</dbReference>
<evidence type="ECO:0000256" key="4">
    <source>
        <dbReference type="ARBA" id="ARBA00022989"/>
    </source>
</evidence>
<evidence type="ECO:0000313" key="11">
    <source>
        <dbReference type="EMBL" id="EDS43002.1"/>
    </source>
</evidence>
<dbReference type="STRING" id="7176.B0WBY8"/>
<evidence type="ECO:0000256" key="2">
    <source>
        <dbReference type="ARBA" id="ARBA00007821"/>
    </source>
</evidence>
<evidence type="ECO:0000256" key="1">
    <source>
        <dbReference type="ARBA" id="ARBA00004141"/>
    </source>
</evidence>
<dbReference type="VEuPathDB" id="VectorBase:CPIJ004209"/>
<evidence type="ECO:0000256" key="6">
    <source>
        <dbReference type="SAM" id="MobiDB-lite"/>
    </source>
</evidence>
<organism>
    <name type="scientific">Culex quinquefasciatus</name>
    <name type="common">Southern house mosquito</name>
    <name type="synonym">Culex pungens</name>
    <dbReference type="NCBI Taxonomy" id="7176"/>
    <lineage>
        <taxon>Eukaryota</taxon>
        <taxon>Metazoa</taxon>
        <taxon>Ecdysozoa</taxon>
        <taxon>Arthropoda</taxon>
        <taxon>Hexapoda</taxon>
        <taxon>Insecta</taxon>
        <taxon>Pterygota</taxon>
        <taxon>Neoptera</taxon>
        <taxon>Endopterygota</taxon>
        <taxon>Diptera</taxon>
        <taxon>Nematocera</taxon>
        <taxon>Culicoidea</taxon>
        <taxon>Culicidae</taxon>
        <taxon>Culicinae</taxon>
        <taxon>Culicini</taxon>
        <taxon>Culex</taxon>
        <taxon>Culex</taxon>
    </lineage>
</organism>
<dbReference type="Pfam" id="PF12166">
    <property type="entry name" value="Piezo_cap"/>
    <property type="match status" value="1"/>
</dbReference>
<dbReference type="Proteomes" id="UP000002320">
    <property type="component" value="Unassembled WGS sequence"/>
</dbReference>
<name>B0WBY8_CULQU</name>
<dbReference type="eggNOG" id="KOG1893">
    <property type="taxonomic scope" value="Eukaryota"/>
</dbReference>
<feature type="domain" description="Piezo transmembrane helical unit" evidence="9">
    <location>
        <begin position="112"/>
        <end position="232"/>
    </location>
</feature>
<evidence type="ECO:0000256" key="5">
    <source>
        <dbReference type="ARBA" id="ARBA00023136"/>
    </source>
</evidence>
<dbReference type="HOGENOM" id="CLU_000512_1_0_1"/>
<dbReference type="GO" id="GO:0016020">
    <property type="term" value="C:membrane"/>
    <property type="evidence" value="ECO:0007669"/>
    <property type="project" value="UniProtKB-SubCell"/>
</dbReference>
<evidence type="ECO:0000259" key="8">
    <source>
        <dbReference type="Pfam" id="PF12166"/>
    </source>
</evidence>
<dbReference type="OrthoDB" id="303066at2759"/>
<feature type="domain" description="Piezo non-specific cation channel cap" evidence="8">
    <location>
        <begin position="690"/>
        <end position="829"/>
    </location>
</feature>
<dbReference type="GO" id="GO:0008381">
    <property type="term" value="F:mechanosensitive monoatomic ion channel activity"/>
    <property type="evidence" value="ECO:0007669"/>
    <property type="project" value="InterPro"/>
</dbReference>
<reference evidence="12" key="2">
    <citation type="submission" date="2020-05" db="UniProtKB">
        <authorList>
            <consortium name="EnsemblMetazoa"/>
        </authorList>
    </citation>
    <scope>IDENTIFICATION</scope>
    <source>
        <strain evidence="12">JHB</strain>
    </source>
</reference>
<proteinExistence type="inferred from homology"/>
<keyword evidence="4 7" id="KW-1133">Transmembrane helix</keyword>